<gene>
    <name evidence="2" type="ORF">SLEP1_g20864</name>
</gene>
<dbReference type="Proteomes" id="UP001054252">
    <property type="component" value="Unassembled WGS sequence"/>
</dbReference>
<name>A0AAV5JD92_9ROSI</name>
<dbReference type="AlphaFoldDB" id="A0AAV5JD92"/>
<evidence type="ECO:0000256" key="1">
    <source>
        <dbReference type="SAM" id="MobiDB-lite"/>
    </source>
</evidence>
<evidence type="ECO:0000313" key="2">
    <source>
        <dbReference type="EMBL" id="GKV09352.1"/>
    </source>
</evidence>
<organism evidence="2 3">
    <name type="scientific">Rubroshorea leprosula</name>
    <dbReference type="NCBI Taxonomy" id="152421"/>
    <lineage>
        <taxon>Eukaryota</taxon>
        <taxon>Viridiplantae</taxon>
        <taxon>Streptophyta</taxon>
        <taxon>Embryophyta</taxon>
        <taxon>Tracheophyta</taxon>
        <taxon>Spermatophyta</taxon>
        <taxon>Magnoliopsida</taxon>
        <taxon>eudicotyledons</taxon>
        <taxon>Gunneridae</taxon>
        <taxon>Pentapetalae</taxon>
        <taxon>rosids</taxon>
        <taxon>malvids</taxon>
        <taxon>Malvales</taxon>
        <taxon>Dipterocarpaceae</taxon>
        <taxon>Rubroshorea</taxon>
    </lineage>
</organism>
<dbReference type="EMBL" id="BPVZ01000030">
    <property type="protein sequence ID" value="GKV09352.1"/>
    <property type="molecule type" value="Genomic_DNA"/>
</dbReference>
<protein>
    <submittedName>
        <fullName evidence="2">Uncharacterized protein</fullName>
    </submittedName>
</protein>
<sequence>MHHCYRRQAYINTYKHCIIPLDGMERWEETGMPPLDPPVERKRTGRPKKKRHLEDWEISNGSNISRKAKESSSTQANVVNNTPIIVEMPIGDARVAGGVEKQL</sequence>
<keyword evidence="3" id="KW-1185">Reference proteome</keyword>
<accession>A0AAV5JD92</accession>
<feature type="region of interest" description="Disordered" evidence="1">
    <location>
        <begin position="30"/>
        <end position="52"/>
    </location>
</feature>
<evidence type="ECO:0000313" key="3">
    <source>
        <dbReference type="Proteomes" id="UP001054252"/>
    </source>
</evidence>
<comment type="caution">
    <text evidence="2">The sequence shown here is derived from an EMBL/GenBank/DDBJ whole genome shotgun (WGS) entry which is preliminary data.</text>
</comment>
<reference evidence="2 3" key="1">
    <citation type="journal article" date="2021" name="Commun. Biol.">
        <title>The genome of Shorea leprosula (Dipterocarpaceae) highlights the ecological relevance of drought in aseasonal tropical rainforests.</title>
        <authorList>
            <person name="Ng K.K.S."/>
            <person name="Kobayashi M.J."/>
            <person name="Fawcett J.A."/>
            <person name="Hatakeyama M."/>
            <person name="Paape T."/>
            <person name="Ng C.H."/>
            <person name="Ang C.C."/>
            <person name="Tnah L.H."/>
            <person name="Lee C.T."/>
            <person name="Nishiyama T."/>
            <person name="Sese J."/>
            <person name="O'Brien M.J."/>
            <person name="Copetti D."/>
            <person name="Mohd Noor M.I."/>
            <person name="Ong R.C."/>
            <person name="Putra M."/>
            <person name="Sireger I.Z."/>
            <person name="Indrioko S."/>
            <person name="Kosugi Y."/>
            <person name="Izuno A."/>
            <person name="Isagi Y."/>
            <person name="Lee S.L."/>
            <person name="Shimizu K.K."/>
        </authorList>
    </citation>
    <scope>NUCLEOTIDE SEQUENCE [LARGE SCALE GENOMIC DNA]</scope>
    <source>
        <strain evidence="2">214</strain>
    </source>
</reference>
<proteinExistence type="predicted"/>